<protein>
    <recommendedName>
        <fullName evidence="1">non-specific serine/threonine protein kinase</fullName>
        <ecNumber evidence="1">2.7.11.1</ecNumber>
    </recommendedName>
</protein>
<organism evidence="13">
    <name type="scientific">Leptolyngbya sp. NK1-12</name>
    <dbReference type="NCBI Taxonomy" id="2547451"/>
    <lineage>
        <taxon>Bacteria</taxon>
        <taxon>Bacillati</taxon>
        <taxon>Cyanobacteriota</taxon>
        <taxon>Cyanophyceae</taxon>
        <taxon>Leptolyngbyales</taxon>
        <taxon>Leptolyngbyaceae</taxon>
        <taxon>Leptolyngbya group</taxon>
        <taxon>Leptolyngbya</taxon>
    </lineage>
</organism>
<evidence type="ECO:0000256" key="10">
    <source>
        <dbReference type="SAM" id="MobiDB-lite"/>
    </source>
</evidence>
<dbReference type="SMART" id="SM00220">
    <property type="entry name" value="S_TKc"/>
    <property type="match status" value="1"/>
</dbReference>
<keyword evidence="2 13" id="KW-0723">Serine/threonine-protein kinase</keyword>
<evidence type="ECO:0000256" key="3">
    <source>
        <dbReference type="ARBA" id="ARBA00022679"/>
    </source>
</evidence>
<feature type="transmembrane region" description="Helical" evidence="11">
    <location>
        <begin position="447"/>
        <end position="470"/>
    </location>
</feature>
<evidence type="ECO:0000256" key="8">
    <source>
        <dbReference type="ARBA" id="ARBA00048679"/>
    </source>
</evidence>
<keyword evidence="3" id="KW-0808">Transferase</keyword>
<dbReference type="RefSeq" id="WP_316434358.1">
    <property type="nucleotide sequence ID" value="NZ_CP053586.1"/>
</dbReference>
<dbReference type="GO" id="GO:0004674">
    <property type="term" value="F:protein serine/threonine kinase activity"/>
    <property type="evidence" value="ECO:0007669"/>
    <property type="project" value="UniProtKB-KW"/>
</dbReference>
<dbReference type="PROSITE" id="PS00107">
    <property type="entry name" value="PROTEIN_KINASE_ATP"/>
    <property type="match status" value="1"/>
</dbReference>
<keyword evidence="11" id="KW-0472">Membrane</keyword>
<dbReference type="SUPFAM" id="SSF56112">
    <property type="entry name" value="Protein kinase-like (PK-like)"/>
    <property type="match status" value="1"/>
</dbReference>
<feature type="binding site" evidence="9">
    <location>
        <position position="78"/>
    </location>
    <ligand>
        <name>ATP</name>
        <dbReference type="ChEBI" id="CHEBI:30616"/>
    </ligand>
</feature>
<gene>
    <name evidence="13" type="ORF">HJG54_08080</name>
</gene>
<dbReference type="InterPro" id="IPR017441">
    <property type="entry name" value="Protein_kinase_ATP_BS"/>
</dbReference>
<feature type="domain" description="Protein kinase" evidence="12">
    <location>
        <begin position="47"/>
        <end position="320"/>
    </location>
</feature>
<feature type="compositionally biased region" description="Pro residues" evidence="10">
    <location>
        <begin position="366"/>
        <end position="379"/>
    </location>
</feature>
<evidence type="ECO:0000256" key="2">
    <source>
        <dbReference type="ARBA" id="ARBA00022527"/>
    </source>
</evidence>
<keyword evidence="6 9" id="KW-0067">ATP-binding</keyword>
<feature type="transmembrane region" description="Helical" evidence="11">
    <location>
        <begin position="490"/>
        <end position="512"/>
    </location>
</feature>
<dbReference type="Pfam" id="PF00069">
    <property type="entry name" value="Pkinase"/>
    <property type="match status" value="1"/>
</dbReference>
<evidence type="ECO:0000256" key="9">
    <source>
        <dbReference type="PROSITE-ProRule" id="PRU10141"/>
    </source>
</evidence>
<evidence type="ECO:0000259" key="12">
    <source>
        <dbReference type="PROSITE" id="PS50011"/>
    </source>
</evidence>
<dbReference type="CDD" id="cd14014">
    <property type="entry name" value="STKc_PknB_like"/>
    <property type="match status" value="1"/>
</dbReference>
<dbReference type="PANTHER" id="PTHR24363:SF0">
    <property type="entry name" value="SERINE_THREONINE KINASE LIKE DOMAIN CONTAINING 1"/>
    <property type="match status" value="1"/>
</dbReference>
<dbReference type="EC" id="2.7.11.1" evidence="1"/>
<reference evidence="13" key="1">
    <citation type="submission" date="2020-05" db="EMBL/GenBank/DDBJ databases">
        <authorList>
            <person name="Zhu T."/>
            <person name="Keshari N."/>
            <person name="Lu X."/>
        </authorList>
    </citation>
    <scope>NUCLEOTIDE SEQUENCE</scope>
    <source>
        <strain evidence="13">NK1-12</strain>
    </source>
</reference>
<keyword evidence="11" id="KW-1133">Transmembrane helix</keyword>
<comment type="catalytic activity">
    <reaction evidence="8">
        <text>L-seryl-[protein] + ATP = O-phospho-L-seryl-[protein] + ADP + H(+)</text>
        <dbReference type="Rhea" id="RHEA:17989"/>
        <dbReference type="Rhea" id="RHEA-COMP:9863"/>
        <dbReference type="Rhea" id="RHEA-COMP:11604"/>
        <dbReference type="ChEBI" id="CHEBI:15378"/>
        <dbReference type="ChEBI" id="CHEBI:29999"/>
        <dbReference type="ChEBI" id="CHEBI:30616"/>
        <dbReference type="ChEBI" id="CHEBI:83421"/>
        <dbReference type="ChEBI" id="CHEBI:456216"/>
        <dbReference type="EC" id="2.7.11.1"/>
    </reaction>
</comment>
<evidence type="ECO:0000313" key="13">
    <source>
        <dbReference type="EMBL" id="WNZ22817.1"/>
    </source>
</evidence>
<feature type="transmembrane region" description="Helical" evidence="11">
    <location>
        <begin position="412"/>
        <end position="435"/>
    </location>
</feature>
<accession>A0AA97AJL9</accession>
<dbReference type="EMBL" id="CP053586">
    <property type="protein sequence ID" value="WNZ22817.1"/>
    <property type="molecule type" value="Genomic_DNA"/>
</dbReference>
<dbReference type="NCBIfam" id="NF045510">
    <property type="entry name" value="4Cys_prefix_kin"/>
    <property type="match status" value="1"/>
</dbReference>
<keyword evidence="5 13" id="KW-0418">Kinase</keyword>
<evidence type="ECO:0000256" key="7">
    <source>
        <dbReference type="ARBA" id="ARBA00047899"/>
    </source>
</evidence>
<name>A0AA97AJL9_9CYAN</name>
<dbReference type="InterPro" id="IPR011009">
    <property type="entry name" value="Kinase-like_dom_sf"/>
</dbReference>
<dbReference type="PANTHER" id="PTHR24363">
    <property type="entry name" value="SERINE/THREONINE PROTEIN KINASE"/>
    <property type="match status" value="1"/>
</dbReference>
<feature type="region of interest" description="Disordered" evidence="10">
    <location>
        <begin position="321"/>
        <end position="379"/>
    </location>
</feature>
<evidence type="ECO:0000256" key="5">
    <source>
        <dbReference type="ARBA" id="ARBA00022777"/>
    </source>
</evidence>
<dbReference type="InterPro" id="IPR000719">
    <property type="entry name" value="Prot_kinase_dom"/>
</dbReference>
<comment type="catalytic activity">
    <reaction evidence="7">
        <text>L-threonyl-[protein] + ATP = O-phospho-L-threonyl-[protein] + ADP + H(+)</text>
        <dbReference type="Rhea" id="RHEA:46608"/>
        <dbReference type="Rhea" id="RHEA-COMP:11060"/>
        <dbReference type="Rhea" id="RHEA-COMP:11605"/>
        <dbReference type="ChEBI" id="CHEBI:15378"/>
        <dbReference type="ChEBI" id="CHEBI:30013"/>
        <dbReference type="ChEBI" id="CHEBI:30616"/>
        <dbReference type="ChEBI" id="CHEBI:61977"/>
        <dbReference type="ChEBI" id="CHEBI:456216"/>
        <dbReference type="EC" id="2.7.11.1"/>
    </reaction>
</comment>
<sequence>MEIFCTRPSCSRPLNQFPDLDDPARLKTVPHKFCTACGMPLILDNRYLPLKLLGKGGFGAAFLARDRRTPGMRYCVVKQFQPAGNPTPEQLRVAQTLFEREAEVLEDLGIRHPQIPDLLAFFPLDVTSPGGGQSEQFFYIVQEFVDGEDMEAELARRGQFSEAEVLEILTEMLKILQFVHENHSIHRDIKPSNIMRRRDGMLFLLDFGAVKQVTAAAAASQPGRASTGIYSLGFAPPEQMRGDQVYPATDLYALAVTCITLLTGKQPNELHDTYSDSWNWRSYAQVSDRLEAVLNRMLLPTPSQRFQSAKDVLAALQPLQSASPPAQPAPTAPTPGKTALQSPSPSIPPASQPVSQPIQPSRSVPKPAPPTAQSPPPIPASPRSTFTLWEVLSGAAFTGFEGGLLAIATASLLGTIGLSPLFWLILLAVVGSIVFAQTRRWIEKIDLVIVAGLTLLLVWFFPFNLLHQIVLVAPLNTLAQTLGLGPRLMVLLIAGFACLIAVAATATFRLVYNLLSRLL</sequence>
<evidence type="ECO:0000256" key="4">
    <source>
        <dbReference type="ARBA" id="ARBA00022741"/>
    </source>
</evidence>
<evidence type="ECO:0000256" key="1">
    <source>
        <dbReference type="ARBA" id="ARBA00012513"/>
    </source>
</evidence>
<keyword evidence="11" id="KW-0812">Transmembrane</keyword>
<evidence type="ECO:0000256" key="11">
    <source>
        <dbReference type="SAM" id="Phobius"/>
    </source>
</evidence>
<dbReference type="Gene3D" id="1.10.510.10">
    <property type="entry name" value="Transferase(Phosphotransferase) domain 1"/>
    <property type="match status" value="1"/>
</dbReference>
<dbReference type="GO" id="GO:0005524">
    <property type="term" value="F:ATP binding"/>
    <property type="evidence" value="ECO:0007669"/>
    <property type="project" value="UniProtKB-UniRule"/>
</dbReference>
<dbReference type="PROSITE" id="PS50011">
    <property type="entry name" value="PROTEIN_KINASE_DOM"/>
    <property type="match status" value="1"/>
</dbReference>
<proteinExistence type="predicted"/>
<evidence type="ECO:0000256" key="6">
    <source>
        <dbReference type="ARBA" id="ARBA00022840"/>
    </source>
</evidence>
<feature type="compositionally biased region" description="Low complexity" evidence="10">
    <location>
        <begin position="352"/>
        <end position="365"/>
    </location>
</feature>
<dbReference type="AlphaFoldDB" id="A0AA97AJL9"/>
<dbReference type="Gene3D" id="3.30.200.20">
    <property type="entry name" value="Phosphorylase Kinase, domain 1"/>
    <property type="match status" value="1"/>
</dbReference>
<keyword evidence="4 9" id="KW-0547">Nucleotide-binding</keyword>